<protein>
    <submittedName>
        <fullName evidence="1">Uncharacterized protein</fullName>
    </submittedName>
</protein>
<comment type="caution">
    <text evidence="1">The sequence shown here is derived from an EMBL/GenBank/DDBJ whole genome shotgun (WGS) entry which is preliminary data.</text>
</comment>
<reference evidence="1" key="2">
    <citation type="submission" date="2021-04" db="EMBL/GenBank/DDBJ databases">
        <authorList>
            <person name="Gilroy R."/>
        </authorList>
    </citation>
    <scope>NUCLEOTIDE SEQUENCE</scope>
    <source>
        <strain evidence="1">USASDec5-558</strain>
    </source>
</reference>
<name>A0A9D2B1K7_9GAMM</name>
<accession>A0A9D2B1K7</accession>
<organism evidence="1 2">
    <name type="scientific">Candidatus Anaerobiospirillum pullistercoris</name>
    <dbReference type="NCBI Taxonomy" id="2838452"/>
    <lineage>
        <taxon>Bacteria</taxon>
        <taxon>Pseudomonadati</taxon>
        <taxon>Pseudomonadota</taxon>
        <taxon>Gammaproteobacteria</taxon>
        <taxon>Aeromonadales</taxon>
        <taxon>Succinivibrionaceae</taxon>
        <taxon>Anaerobiospirillum</taxon>
    </lineage>
</organism>
<sequence length="48" mass="5086">MKQQAHVTLKNNQQINCFVPLVGLAGIVGIAATNSMAHQKDALLAKQA</sequence>
<dbReference type="AlphaFoldDB" id="A0A9D2B1K7"/>
<reference evidence="1" key="1">
    <citation type="journal article" date="2021" name="PeerJ">
        <title>Extensive microbial diversity within the chicken gut microbiome revealed by metagenomics and culture.</title>
        <authorList>
            <person name="Gilroy R."/>
            <person name="Ravi A."/>
            <person name="Getino M."/>
            <person name="Pursley I."/>
            <person name="Horton D.L."/>
            <person name="Alikhan N.F."/>
            <person name="Baker D."/>
            <person name="Gharbi K."/>
            <person name="Hall N."/>
            <person name="Watson M."/>
            <person name="Adriaenssens E.M."/>
            <person name="Foster-Nyarko E."/>
            <person name="Jarju S."/>
            <person name="Secka A."/>
            <person name="Antonio M."/>
            <person name="Oren A."/>
            <person name="Chaudhuri R.R."/>
            <person name="La Ragione R."/>
            <person name="Hildebrand F."/>
            <person name="Pallen M.J."/>
        </authorList>
    </citation>
    <scope>NUCLEOTIDE SEQUENCE</scope>
    <source>
        <strain evidence="1">USASDec5-558</strain>
    </source>
</reference>
<evidence type="ECO:0000313" key="2">
    <source>
        <dbReference type="Proteomes" id="UP000886829"/>
    </source>
</evidence>
<dbReference type="EMBL" id="DXEV01000130">
    <property type="protein sequence ID" value="HIX57099.1"/>
    <property type="molecule type" value="Genomic_DNA"/>
</dbReference>
<gene>
    <name evidence="1" type="ORF">H9850_06475</name>
</gene>
<proteinExistence type="predicted"/>
<dbReference type="Proteomes" id="UP000886829">
    <property type="component" value="Unassembled WGS sequence"/>
</dbReference>
<evidence type="ECO:0000313" key="1">
    <source>
        <dbReference type="EMBL" id="HIX57099.1"/>
    </source>
</evidence>